<protein>
    <submittedName>
        <fullName evidence="3">Tellurium resistance protein TerA</fullName>
    </submittedName>
</protein>
<evidence type="ECO:0000313" key="3">
    <source>
        <dbReference type="EMBL" id="KAA8714705.1"/>
    </source>
</evidence>
<evidence type="ECO:0000313" key="4">
    <source>
        <dbReference type="Proteomes" id="UP000322181"/>
    </source>
</evidence>
<dbReference type="PANTHER" id="PTHR32097">
    <property type="entry name" value="CAMP-BINDING PROTEIN 1-RELATED"/>
    <property type="match status" value="1"/>
</dbReference>
<sequence length="389" mass="42576">MDMTPGGNAPVPVKTLQINVLSGAAADASAFRLYADGKVQGDPDMVFYGQPQNDDKTISWQQNGNNTLFTVDLSRLRQEVQKIAFVVTCDGGKTVAGLRSLAVQVESDREILLNGTVETAGRQEAALILGELYRRNNEWKFRFVAQGFNGGLQPLAEHFGVDVAAESAPSAPPAPIAKPAESKISLSKVSLTKEKPSISLTKRDNFGEIRINLNWHRGDNTGASGGFLSNVFGGGNKGIDLDLGAFAELQNGQKLVIQALGNAFGDYHREPYIQLQGDDRTGEVSDGEWLHINGGEWKHIRQILIYAFIYQGAPSWDKTDGVVTVHVPGQPPIETRLTEGDNRRTMCAIARLVNENGSIKVERLNRFFKNQSDMDEAFGWGFRWKAGSK</sequence>
<dbReference type="Gene3D" id="2.60.60.30">
    <property type="entry name" value="sav2460 like domains"/>
    <property type="match status" value="2"/>
</dbReference>
<evidence type="ECO:0000256" key="1">
    <source>
        <dbReference type="ARBA" id="ARBA00022686"/>
    </source>
</evidence>
<dbReference type="InterPro" id="IPR017115">
    <property type="entry name" value="Tellurite_resistance_TerA"/>
</dbReference>
<dbReference type="PANTHER" id="PTHR32097:SF3">
    <property type="entry name" value="TELLURITE RESISTANCE PROTEIN"/>
    <property type="match status" value="1"/>
</dbReference>
<gene>
    <name evidence="3" type="ORF">F4V73_12725</name>
</gene>
<organism evidence="3 4">
    <name type="scientific">Morganella psychrotolerans</name>
    <dbReference type="NCBI Taxonomy" id="368603"/>
    <lineage>
        <taxon>Bacteria</taxon>
        <taxon>Pseudomonadati</taxon>
        <taxon>Pseudomonadota</taxon>
        <taxon>Gammaproteobacteria</taxon>
        <taxon>Enterobacterales</taxon>
        <taxon>Morganellaceae</taxon>
        <taxon>Morganella</taxon>
    </lineage>
</organism>
<dbReference type="CDD" id="cd06974">
    <property type="entry name" value="TerD_like"/>
    <property type="match status" value="2"/>
</dbReference>
<name>A0A5M9R5G9_9GAMM</name>
<dbReference type="InterPro" id="IPR003325">
    <property type="entry name" value="TerD"/>
</dbReference>
<feature type="domain" description="TerD" evidence="2">
    <location>
        <begin position="26"/>
        <end position="159"/>
    </location>
</feature>
<dbReference type="InterPro" id="IPR051324">
    <property type="entry name" value="Stress/Tellurium_Resist"/>
</dbReference>
<keyword evidence="1" id="KW-0778">Tellurium resistance</keyword>
<dbReference type="GO" id="GO:0046690">
    <property type="term" value="P:response to tellurium ion"/>
    <property type="evidence" value="ECO:0007669"/>
    <property type="project" value="UniProtKB-KW"/>
</dbReference>
<dbReference type="EMBL" id="VXKB01000003">
    <property type="protein sequence ID" value="KAA8714705.1"/>
    <property type="molecule type" value="Genomic_DNA"/>
</dbReference>
<dbReference type="Proteomes" id="UP000322181">
    <property type="component" value="Unassembled WGS sequence"/>
</dbReference>
<reference evidence="3 4" key="1">
    <citation type="submission" date="2019-09" db="EMBL/GenBank/DDBJ databases">
        <title>Draft genome sequence of various Type strains from the CCUG.</title>
        <authorList>
            <person name="Pineiro-Iglesias B."/>
            <person name="Tunovic T."/>
            <person name="Unosson C."/>
            <person name="Inganas E."/>
            <person name="Ohlen M."/>
            <person name="Cardew S."/>
            <person name="Jensie-Markopoulos S."/>
            <person name="Salva-Serra F."/>
            <person name="Jaen-Luchoro D."/>
            <person name="Karlsson R."/>
            <person name="Svensson-Stadler L."/>
            <person name="Chun J."/>
            <person name="Moore E."/>
        </authorList>
    </citation>
    <scope>NUCLEOTIDE SEQUENCE [LARGE SCALE GENOMIC DNA]</scope>
    <source>
        <strain evidence="3 4">CCUG 53682T</strain>
    </source>
</reference>
<evidence type="ECO:0000259" key="2">
    <source>
        <dbReference type="Pfam" id="PF02342"/>
    </source>
</evidence>
<proteinExistence type="predicted"/>
<dbReference type="Pfam" id="PF02342">
    <property type="entry name" value="TerD"/>
    <property type="match status" value="1"/>
</dbReference>
<dbReference type="AlphaFoldDB" id="A0A5M9R5G9"/>
<comment type="caution">
    <text evidence="3">The sequence shown here is derived from an EMBL/GenBank/DDBJ whole genome shotgun (WGS) entry which is preliminary data.</text>
</comment>
<dbReference type="PIRSF" id="PIRSF037118">
    <property type="entry name" value="Tellurite_resistance_TerA"/>
    <property type="match status" value="1"/>
</dbReference>
<accession>A0A5M9R5G9</accession>
<dbReference type="RefSeq" id="WP_150384972.1">
    <property type="nucleotide sequence ID" value="NZ_BAAAFS010000003.1"/>
</dbReference>